<dbReference type="Proteomes" id="UP000192356">
    <property type="component" value="Unassembled WGS sequence"/>
</dbReference>
<evidence type="ECO:0000313" key="1">
    <source>
        <dbReference type="EMBL" id="ORD97888.1"/>
    </source>
</evidence>
<organism evidence="1 2">
    <name type="scientific">Hepatospora eriocheir</name>
    <dbReference type="NCBI Taxonomy" id="1081669"/>
    <lineage>
        <taxon>Eukaryota</taxon>
        <taxon>Fungi</taxon>
        <taxon>Fungi incertae sedis</taxon>
        <taxon>Microsporidia</taxon>
        <taxon>Hepatosporidae</taxon>
        <taxon>Hepatospora</taxon>
    </lineage>
</organism>
<reference evidence="1 2" key="1">
    <citation type="journal article" date="2017" name="Environ. Microbiol.">
        <title>Decay of the glycolytic pathway and adaptation to intranuclear parasitism within Enterocytozoonidae microsporidia.</title>
        <authorList>
            <person name="Wiredu Boakye D."/>
            <person name="Jaroenlak P."/>
            <person name="Prachumwat A."/>
            <person name="Williams T.A."/>
            <person name="Bateman K.S."/>
            <person name="Itsathitphaisarn O."/>
            <person name="Sritunyalucksana K."/>
            <person name="Paszkiewicz K.H."/>
            <person name="Moore K.A."/>
            <person name="Stentiford G.D."/>
            <person name="Williams B.A."/>
        </authorList>
    </citation>
    <scope>NUCLEOTIDE SEQUENCE [LARGE SCALE GENOMIC DNA]</scope>
    <source>
        <strain evidence="1 2">GB1</strain>
    </source>
</reference>
<accession>A0A1X0QDM4</accession>
<evidence type="ECO:0000313" key="2">
    <source>
        <dbReference type="Proteomes" id="UP000192356"/>
    </source>
</evidence>
<comment type="caution">
    <text evidence="1">The sequence shown here is derived from an EMBL/GenBank/DDBJ whole genome shotgun (WGS) entry which is preliminary data.</text>
</comment>
<keyword evidence="2" id="KW-1185">Reference proteome</keyword>
<dbReference type="EMBL" id="LVKB01000007">
    <property type="protein sequence ID" value="ORD97888.1"/>
    <property type="molecule type" value="Genomic_DNA"/>
</dbReference>
<gene>
    <name evidence="1" type="ORF">HERIO_285</name>
</gene>
<dbReference type="VEuPathDB" id="MicrosporidiaDB:HERIO_285"/>
<proteinExistence type="predicted"/>
<dbReference type="AlphaFoldDB" id="A0A1X0QDM4"/>
<name>A0A1X0QDM4_9MICR</name>
<protein>
    <submittedName>
        <fullName evidence="1">Uncharacterized protein</fullName>
    </submittedName>
</protein>
<sequence>MTLNKVFGLFHGDEKCNNVYCESSPSTANYNNFLLKTVLLKLITICYRWFFINHCNKFNNSRVLP</sequence>